<accession>A0A927MF31</accession>
<sequence>MINTSDPDERIRLLRSTLANVTGTGRIGPLIELGRAHSDRYGRDIQRGLPSAADDLVAAVAALREAHGLLSERDPWRPGIAAILARLMGIRYITNLGSAADRDGAIDLFTESLAHPDLSAADVEMGRYMCASLLLLRATPEHQELFKSGSLDIATVVGMVSAMAQGEVSARRRQDLDLAATLVQQMIDTPSVVPQLGQVAGALMTQITMLRTIWGLGGPGGSFDLAGMMQTVNQAMRAAPPGSPGHDEITAMRAGMFAQGFGGPGGSDSLGNAMRRLIEERSGVRMMLPALVQELARLTGEGGEPGAGDTSRMARLLELDTDGGLPDATALLLVDATLAALAYRPAAPADRVVELANAVVGESAEAPGIRGRHHLLAALALTMRGYWAGQPDDLRSAAGHLRESVMLLAPGHPLAPGALGLLGVLLDDRYVLGGPATDRVDARQLVELAGRILDAHRGTAGRDAERLAVVRGLHCLGQIARAVHAGDRSGLGTATAALRDALGAVPETYPWHGRLASGLALAHLVLGGTDDLARGADVLATAARAVPEYHTGRPGLTALAGLAALPAARAGASDAAARAVDLLRASLDAGGRIPIDRTVLLAALGAAHLVRACARDAGPAETGTGLDLAVRHLAQARDRSVARPTYLAHPVLRDLATAYRRRADAGAGGHEQAARTGLAALRSAGAAVPMESGVDRRLALARSAATFGLTVAHWCAADGWPDGAAEAAELSRVLTVLGATTVADVPDRLHDAGQPDLGREWRQTEVGPLVPATLRELFDLSPPTALYRRVREALGTPVLRTPTVAQTAAALRAVDADLLGYLLPAAPDRPGRLVWISAAGRVGMLAAPGLTAAPDGPVAHHLAGGDGDRHLAEVCDWAWPAAVGPLLDAMPQPAERDGPAKLVLVPHGTLGRVPWHAARTAGPTGEHRYASSVLTIAYAASAGQLVGAAGREPPPVTENPVFLVNPLGDDGATAYAVLALRRVLYPRSTGLGRTGDPQDRPGTADSVVETLSRGARTGTGVSMLQLHCRGVLTAPPAGPWWELAGPRPGEPTTTLPMGRLPRRPASEGTGGLVTLCLDSTDLLGAEYDIAFTPATALIAAGATGVAGSGWLGGPPGHRALPPMFHHFLTDRRMSPVDALHAAYRWLLDPDRKVPPQLASALPEPIEAVGIGDWARFRYQGR</sequence>
<gene>
    <name evidence="1" type="ORF">H4W31_007569</name>
</gene>
<keyword evidence="2" id="KW-1185">Reference proteome</keyword>
<dbReference type="AlphaFoldDB" id="A0A927MF31"/>
<protein>
    <recommendedName>
        <fullName evidence="3">CHAT domain-containing protein</fullName>
    </recommendedName>
</protein>
<evidence type="ECO:0000313" key="1">
    <source>
        <dbReference type="EMBL" id="MBE1491931.1"/>
    </source>
</evidence>
<organism evidence="1 2">
    <name type="scientific">Plantactinospora soyae</name>
    <dbReference type="NCBI Taxonomy" id="1544732"/>
    <lineage>
        <taxon>Bacteria</taxon>
        <taxon>Bacillati</taxon>
        <taxon>Actinomycetota</taxon>
        <taxon>Actinomycetes</taxon>
        <taxon>Micromonosporales</taxon>
        <taxon>Micromonosporaceae</taxon>
        <taxon>Plantactinospora</taxon>
    </lineage>
</organism>
<dbReference type="Proteomes" id="UP000649753">
    <property type="component" value="Unassembled WGS sequence"/>
</dbReference>
<proteinExistence type="predicted"/>
<evidence type="ECO:0000313" key="2">
    <source>
        <dbReference type="Proteomes" id="UP000649753"/>
    </source>
</evidence>
<dbReference type="EMBL" id="JADBEB010000001">
    <property type="protein sequence ID" value="MBE1491931.1"/>
    <property type="molecule type" value="Genomic_DNA"/>
</dbReference>
<evidence type="ECO:0008006" key="3">
    <source>
        <dbReference type="Google" id="ProtNLM"/>
    </source>
</evidence>
<dbReference type="RefSeq" id="WP_192770914.1">
    <property type="nucleotide sequence ID" value="NZ_JADBEB010000001.1"/>
</dbReference>
<reference evidence="1" key="1">
    <citation type="submission" date="2020-10" db="EMBL/GenBank/DDBJ databases">
        <title>Sequencing the genomes of 1000 actinobacteria strains.</title>
        <authorList>
            <person name="Klenk H.-P."/>
        </authorList>
    </citation>
    <scope>NUCLEOTIDE SEQUENCE</scope>
    <source>
        <strain evidence="1">DSM 46832</strain>
    </source>
</reference>
<comment type="caution">
    <text evidence="1">The sequence shown here is derived from an EMBL/GenBank/DDBJ whole genome shotgun (WGS) entry which is preliminary data.</text>
</comment>
<name>A0A927MF31_9ACTN</name>